<dbReference type="GeneID" id="81440796"/>
<keyword evidence="3" id="KW-1185">Reference proteome</keyword>
<protein>
    <recommendedName>
        <fullName evidence="1">CHAT domain-containing protein</fullName>
    </recommendedName>
</protein>
<comment type="caution">
    <text evidence="2">The sequence shown here is derived from an EMBL/GenBank/DDBJ whole genome shotgun (WGS) entry which is preliminary data.</text>
</comment>
<dbReference type="InterPro" id="IPR024983">
    <property type="entry name" value="CHAT_dom"/>
</dbReference>
<dbReference type="RefSeq" id="XP_056553680.1">
    <property type="nucleotide sequence ID" value="XM_056701617.1"/>
</dbReference>
<dbReference type="EMBL" id="JAPZBS010000007">
    <property type="protein sequence ID" value="KAJ5368938.1"/>
    <property type="molecule type" value="Genomic_DNA"/>
</dbReference>
<proteinExistence type="predicted"/>
<evidence type="ECO:0000313" key="3">
    <source>
        <dbReference type="Proteomes" id="UP001147782"/>
    </source>
</evidence>
<dbReference type="OrthoDB" id="4358599at2759"/>
<sequence length="429" mass="47569">MARATEAQPSILKKLFRGIAVEHGAAQNHSSPHFFLLLTLSKSSIDCISCLRIGTKPPRTFEEFERTLGRISSSEKIDLVHIDLHGSFDRDKGSVLEFFDKFSKHRRAYAASTVAEVLQRNGVQWAVLCACRTAQTSSTFSHLALEFLNHGITGVFAMRYELKAAAAKILTFSFYEALCQNGKTFIESGYTARRAMQASASRPARFAEIFEVQDSLVPAIYTIDGRDFRLGGSTSVDSAAASSFTRSPSMPEMIGREDDIRRSSSLMREEKSFLNVVSDVGNGKSILMEHLAWWWKEIKLFSRIAYVNISLKRDSDSALGCLAMAKCIWHSVAKSGTPSPSCSDPMRFLVQAMESSKGQDLIVLLDGIDEVYPYLSNNCCDDTSQSWTEFFRVAKILSTTGFKLVVTSSAPLQFLADEMSDFLLNLAPA</sequence>
<evidence type="ECO:0000259" key="1">
    <source>
        <dbReference type="Pfam" id="PF12770"/>
    </source>
</evidence>
<organism evidence="2 3">
    <name type="scientific">Penicillium cataractarum</name>
    <dbReference type="NCBI Taxonomy" id="2100454"/>
    <lineage>
        <taxon>Eukaryota</taxon>
        <taxon>Fungi</taxon>
        <taxon>Dikarya</taxon>
        <taxon>Ascomycota</taxon>
        <taxon>Pezizomycotina</taxon>
        <taxon>Eurotiomycetes</taxon>
        <taxon>Eurotiomycetidae</taxon>
        <taxon>Eurotiales</taxon>
        <taxon>Aspergillaceae</taxon>
        <taxon>Penicillium</taxon>
    </lineage>
</organism>
<accession>A0A9W9S3I8</accession>
<dbReference type="Pfam" id="PF12770">
    <property type="entry name" value="CHAT"/>
    <property type="match status" value="1"/>
</dbReference>
<reference evidence="2" key="2">
    <citation type="journal article" date="2023" name="IMA Fungus">
        <title>Comparative genomic study of the Penicillium genus elucidates a diverse pangenome and 15 lateral gene transfer events.</title>
        <authorList>
            <person name="Petersen C."/>
            <person name="Sorensen T."/>
            <person name="Nielsen M.R."/>
            <person name="Sondergaard T.E."/>
            <person name="Sorensen J.L."/>
            <person name="Fitzpatrick D.A."/>
            <person name="Frisvad J.C."/>
            <person name="Nielsen K.L."/>
        </authorList>
    </citation>
    <scope>NUCLEOTIDE SEQUENCE</scope>
    <source>
        <strain evidence="2">IBT 29864</strain>
    </source>
</reference>
<dbReference type="AlphaFoldDB" id="A0A9W9S3I8"/>
<reference evidence="2" key="1">
    <citation type="submission" date="2022-11" db="EMBL/GenBank/DDBJ databases">
        <authorList>
            <person name="Petersen C."/>
        </authorList>
    </citation>
    <scope>NUCLEOTIDE SEQUENCE</scope>
    <source>
        <strain evidence="2">IBT 29864</strain>
    </source>
</reference>
<name>A0A9W9S3I8_9EURO</name>
<dbReference type="Proteomes" id="UP001147782">
    <property type="component" value="Unassembled WGS sequence"/>
</dbReference>
<evidence type="ECO:0000313" key="2">
    <source>
        <dbReference type="EMBL" id="KAJ5368938.1"/>
    </source>
</evidence>
<gene>
    <name evidence="2" type="ORF">N7496_008698</name>
</gene>
<feature type="domain" description="CHAT" evidence="1">
    <location>
        <begin position="55"/>
        <end position="201"/>
    </location>
</feature>